<dbReference type="EMBL" id="SNRX01000014">
    <property type="protein sequence ID" value="KAA6301777.1"/>
    <property type="molecule type" value="Genomic_DNA"/>
</dbReference>
<evidence type="ECO:0000313" key="2">
    <source>
        <dbReference type="Proteomes" id="UP000324575"/>
    </source>
</evidence>
<protein>
    <submittedName>
        <fullName evidence="1">Uncharacterized protein</fullName>
    </submittedName>
</protein>
<evidence type="ECO:0000313" key="1">
    <source>
        <dbReference type="EMBL" id="KAA6301777.1"/>
    </source>
</evidence>
<gene>
    <name evidence="1" type="ORF">EZS26_002086</name>
</gene>
<reference evidence="1 2" key="1">
    <citation type="submission" date="2019-03" db="EMBL/GenBank/DDBJ databases">
        <title>Single cell metagenomics reveals metabolic interactions within the superorganism composed of flagellate Streblomastix strix and complex community of Bacteroidetes bacteria on its surface.</title>
        <authorList>
            <person name="Treitli S.C."/>
            <person name="Kolisko M."/>
            <person name="Husnik F."/>
            <person name="Keeling P."/>
            <person name="Hampl V."/>
        </authorList>
    </citation>
    <scope>NUCLEOTIDE SEQUENCE [LARGE SCALE GENOMIC DNA]</scope>
    <source>
        <strain evidence="1">St1</strain>
    </source>
</reference>
<name>A0A5M8P021_9BACT</name>
<sequence>MAYARVKGMLLRNFRPTTLTSYPFCISVVQTLCTRWSVTKSLVTETVIFISVCVSNLIGL</sequence>
<comment type="caution">
    <text evidence="1">The sequence shown here is derived from an EMBL/GenBank/DDBJ whole genome shotgun (WGS) entry which is preliminary data.</text>
</comment>
<organism evidence="1 2">
    <name type="scientific">Candidatus Ordinivivax streblomastigis</name>
    <dbReference type="NCBI Taxonomy" id="2540710"/>
    <lineage>
        <taxon>Bacteria</taxon>
        <taxon>Pseudomonadati</taxon>
        <taxon>Bacteroidota</taxon>
        <taxon>Bacteroidia</taxon>
        <taxon>Bacteroidales</taxon>
        <taxon>Candidatus Ordinivivax</taxon>
    </lineage>
</organism>
<accession>A0A5M8P021</accession>
<proteinExistence type="predicted"/>
<dbReference type="Proteomes" id="UP000324575">
    <property type="component" value="Unassembled WGS sequence"/>
</dbReference>
<dbReference type="AlphaFoldDB" id="A0A5M8P021"/>